<evidence type="ECO:0000313" key="2">
    <source>
        <dbReference type="Proteomes" id="UP000824109"/>
    </source>
</evidence>
<dbReference type="GO" id="GO:0006355">
    <property type="term" value="P:regulation of DNA-templated transcription"/>
    <property type="evidence" value="ECO:0007669"/>
    <property type="project" value="InterPro"/>
</dbReference>
<reference evidence="1" key="1">
    <citation type="submission" date="2020-10" db="EMBL/GenBank/DDBJ databases">
        <authorList>
            <person name="Gilroy R."/>
        </authorList>
    </citation>
    <scope>NUCLEOTIDE SEQUENCE</scope>
    <source>
        <strain evidence="1">USAMLcec3-3695</strain>
    </source>
</reference>
<gene>
    <name evidence="1" type="ORF">IAA61_05925</name>
</gene>
<sequence>MKNIISYKDYTGTVNFSEEDMVFYGKVVGITDSISFEGDTVESLVEDFHDAVDEYLEFCRENGKEPQQQYKGSFNVRIAPELHRKASLDAMAKHMSLNSYVEEAIKMRVANDAAL</sequence>
<dbReference type="InterPro" id="IPR035069">
    <property type="entry name" value="TTHA1013/TTHA0281-like"/>
</dbReference>
<protein>
    <submittedName>
        <fullName evidence="1">Type II toxin-antitoxin system HicB family antitoxin</fullName>
    </submittedName>
</protein>
<dbReference type="InterPro" id="IPR008651">
    <property type="entry name" value="Uncharacterised_HicB"/>
</dbReference>
<accession>A0A9D1MC18</accession>
<dbReference type="Proteomes" id="UP000824109">
    <property type="component" value="Unassembled WGS sequence"/>
</dbReference>
<dbReference type="SUPFAM" id="SSF143100">
    <property type="entry name" value="TTHA1013/TTHA0281-like"/>
    <property type="match status" value="1"/>
</dbReference>
<name>A0A9D1MC18_9FIRM</name>
<comment type="caution">
    <text evidence="1">The sequence shown here is derived from an EMBL/GenBank/DDBJ whole genome shotgun (WGS) entry which is preliminary data.</text>
</comment>
<dbReference type="SUPFAM" id="SSF47598">
    <property type="entry name" value="Ribbon-helix-helix"/>
    <property type="match status" value="1"/>
</dbReference>
<dbReference type="EMBL" id="DVNB01000061">
    <property type="protein sequence ID" value="HIU57333.1"/>
    <property type="molecule type" value="Genomic_DNA"/>
</dbReference>
<dbReference type="Pfam" id="PF05534">
    <property type="entry name" value="HicB"/>
    <property type="match status" value="1"/>
</dbReference>
<dbReference type="InterPro" id="IPR010985">
    <property type="entry name" value="Ribbon_hlx_hlx"/>
</dbReference>
<dbReference type="AlphaFoldDB" id="A0A9D1MC18"/>
<proteinExistence type="predicted"/>
<organism evidence="1 2">
    <name type="scientific">Candidatus Ornithomonoglobus merdipullorum</name>
    <dbReference type="NCBI Taxonomy" id="2840895"/>
    <lineage>
        <taxon>Bacteria</taxon>
        <taxon>Bacillati</taxon>
        <taxon>Bacillota</taxon>
        <taxon>Clostridia</taxon>
        <taxon>Candidatus Ornithomonoglobus</taxon>
    </lineage>
</organism>
<reference evidence="1" key="2">
    <citation type="journal article" date="2021" name="PeerJ">
        <title>Extensive microbial diversity within the chicken gut microbiome revealed by metagenomics and culture.</title>
        <authorList>
            <person name="Gilroy R."/>
            <person name="Ravi A."/>
            <person name="Getino M."/>
            <person name="Pursley I."/>
            <person name="Horton D.L."/>
            <person name="Alikhan N.F."/>
            <person name="Baker D."/>
            <person name="Gharbi K."/>
            <person name="Hall N."/>
            <person name="Watson M."/>
            <person name="Adriaenssens E.M."/>
            <person name="Foster-Nyarko E."/>
            <person name="Jarju S."/>
            <person name="Secka A."/>
            <person name="Antonio M."/>
            <person name="Oren A."/>
            <person name="Chaudhuri R.R."/>
            <person name="La Ragione R."/>
            <person name="Hildebrand F."/>
            <person name="Pallen M.J."/>
        </authorList>
    </citation>
    <scope>NUCLEOTIDE SEQUENCE</scope>
    <source>
        <strain evidence="1">USAMLcec3-3695</strain>
    </source>
</reference>
<evidence type="ECO:0000313" key="1">
    <source>
        <dbReference type="EMBL" id="HIU57333.1"/>
    </source>
</evidence>